<keyword evidence="3" id="KW-1185">Reference proteome</keyword>
<evidence type="ECO:0000313" key="3">
    <source>
        <dbReference type="Proteomes" id="UP000615760"/>
    </source>
</evidence>
<dbReference type="Pfam" id="PF12811">
    <property type="entry name" value="BaxI_1"/>
    <property type="match status" value="1"/>
</dbReference>
<dbReference type="PANTHER" id="PTHR41282:SF1">
    <property type="entry name" value="CONSERVED TRANSMEMBRANE PROTEIN-RELATED"/>
    <property type="match status" value="1"/>
</dbReference>
<dbReference type="RefSeq" id="WP_188621713.1">
    <property type="nucleotide sequence ID" value="NZ_BMJE01000007.1"/>
</dbReference>
<gene>
    <name evidence="2" type="ORF">GCM10007424_25630</name>
</gene>
<comment type="caution">
    <text evidence="2">The sequence shown here is derived from an EMBL/GenBank/DDBJ whole genome shotgun (WGS) entry which is preliminary data.</text>
</comment>
<dbReference type="Proteomes" id="UP000615760">
    <property type="component" value="Unassembled WGS sequence"/>
</dbReference>
<sequence length="261" mass="29275">MNLKSNNPFFKSKSFSKAEATTVFDADGRPVEIIDFNNTMTINGAINKSLILLLLLVGSTFFIWQMAFNAVGELSPQIFPYMIGGAITGFITVLIASFKPNYSPYLAPAYAVMEGVFIGGISAFMETRYEGIVMQAVSGTFVTAAVCFLLYRFKVVKVTQQFRSVVIAATFAIFTIYMLSWIMSFFGIQAFIYNTSLVSIGFSILVIVIAALNLFLDFDLMEQGAKQRLPKYMEWFSGMALMITLVWLYVEFLRLLSKLRD</sequence>
<dbReference type="PIRSF" id="PIRSF009160">
    <property type="entry name" value="UCP009160"/>
    <property type="match status" value="1"/>
</dbReference>
<proteinExistence type="predicted"/>
<feature type="transmembrane region" description="Helical" evidence="1">
    <location>
        <begin position="78"/>
        <end position="98"/>
    </location>
</feature>
<dbReference type="PANTHER" id="PTHR41282">
    <property type="entry name" value="CONSERVED TRANSMEMBRANE PROTEIN-RELATED"/>
    <property type="match status" value="1"/>
</dbReference>
<keyword evidence="1" id="KW-0472">Membrane</keyword>
<accession>A0ABQ1K0U1</accession>
<protein>
    <submittedName>
        <fullName evidence="2">Membrane protein</fullName>
    </submittedName>
</protein>
<feature type="transmembrane region" description="Helical" evidence="1">
    <location>
        <begin position="131"/>
        <end position="153"/>
    </location>
</feature>
<feature type="transmembrane region" description="Helical" evidence="1">
    <location>
        <begin position="50"/>
        <end position="72"/>
    </location>
</feature>
<organism evidence="2 3">
    <name type="scientific">Flavobacterium suaedae</name>
    <dbReference type="NCBI Taxonomy" id="1767027"/>
    <lineage>
        <taxon>Bacteria</taxon>
        <taxon>Pseudomonadati</taxon>
        <taxon>Bacteroidota</taxon>
        <taxon>Flavobacteriia</taxon>
        <taxon>Flavobacteriales</taxon>
        <taxon>Flavobacteriaceae</taxon>
        <taxon>Flavobacterium</taxon>
    </lineage>
</organism>
<evidence type="ECO:0000256" key="1">
    <source>
        <dbReference type="SAM" id="Phobius"/>
    </source>
</evidence>
<feature type="transmembrane region" description="Helical" evidence="1">
    <location>
        <begin position="198"/>
        <end position="220"/>
    </location>
</feature>
<name>A0ABQ1K0U1_9FLAO</name>
<dbReference type="InterPro" id="IPR010539">
    <property type="entry name" value="BaxI_1-like"/>
</dbReference>
<feature type="transmembrane region" description="Helical" evidence="1">
    <location>
        <begin position="105"/>
        <end position="125"/>
    </location>
</feature>
<reference evidence="3" key="1">
    <citation type="journal article" date="2019" name="Int. J. Syst. Evol. Microbiol.">
        <title>The Global Catalogue of Microorganisms (GCM) 10K type strain sequencing project: providing services to taxonomists for standard genome sequencing and annotation.</title>
        <authorList>
            <consortium name="The Broad Institute Genomics Platform"/>
            <consortium name="The Broad Institute Genome Sequencing Center for Infectious Disease"/>
            <person name="Wu L."/>
            <person name="Ma J."/>
        </authorList>
    </citation>
    <scope>NUCLEOTIDE SEQUENCE [LARGE SCALE GENOMIC DNA]</scope>
    <source>
        <strain evidence="3">CGMCC 1.15461</strain>
    </source>
</reference>
<feature type="transmembrane region" description="Helical" evidence="1">
    <location>
        <begin position="165"/>
        <end position="192"/>
    </location>
</feature>
<keyword evidence="1" id="KW-1133">Transmembrane helix</keyword>
<dbReference type="EMBL" id="BMJE01000007">
    <property type="protein sequence ID" value="GGB84466.1"/>
    <property type="molecule type" value="Genomic_DNA"/>
</dbReference>
<feature type="transmembrane region" description="Helical" evidence="1">
    <location>
        <begin position="232"/>
        <end position="250"/>
    </location>
</feature>
<keyword evidence="1" id="KW-0812">Transmembrane</keyword>
<evidence type="ECO:0000313" key="2">
    <source>
        <dbReference type="EMBL" id="GGB84466.1"/>
    </source>
</evidence>